<dbReference type="SUPFAM" id="SSF53098">
    <property type="entry name" value="Ribonuclease H-like"/>
    <property type="match status" value="1"/>
</dbReference>
<sequence length="404" mass="46936">MFDLVALLQVLHTTLDRRIMRQLLVIVIALLGMTGTVTMLGISRWTDKGGSYRTIQRFFNTHIDWLQVSLLFIKYILLDINDTLLIAGDETVINKAGKKTYGLGWFFSSIHSKSVQGISFLSLSIVSVKNKQSYPIIMEQVEKLPKGQVESKQDKPNKKNAKGRPKGSKNKNRKDVELPAYLQWIQKILLNVLYIMGAGLPVRYFVYDGAFGNNYAAQMVTKCGLDLISKLRHDSVLWFPYEGSKKKRGPAKKYGDRVNCKNISDEYLKSKFVENDTLIHLYQMTVWHKHFANQLNVVIIVRTDLTTGKMGHTILFSTDLQLEYDKIVEYYKLRFQIEFNFRDAKQHWGLEDFMNVNKLPVYNWANLSMFMVNVSHALMRQYHGTLSVLDIKTWFRGQNMWMRY</sequence>
<keyword evidence="2" id="KW-0472">Membrane</keyword>
<evidence type="ECO:0000313" key="6">
    <source>
        <dbReference type="Proteomes" id="UP000033423"/>
    </source>
</evidence>
<dbReference type="Pfam" id="PF13546">
    <property type="entry name" value="DDE_5"/>
    <property type="match status" value="1"/>
</dbReference>
<feature type="compositionally biased region" description="Basic residues" evidence="1">
    <location>
        <begin position="158"/>
        <end position="172"/>
    </location>
</feature>
<keyword evidence="2" id="KW-1133">Transmembrane helix</keyword>
<dbReference type="GO" id="GO:0004803">
    <property type="term" value="F:transposase activity"/>
    <property type="evidence" value="ECO:0007669"/>
    <property type="project" value="InterPro"/>
</dbReference>
<name>A0A0F3GIS2_9BACT</name>
<evidence type="ECO:0000259" key="3">
    <source>
        <dbReference type="Pfam" id="PF01609"/>
    </source>
</evidence>
<dbReference type="GO" id="GO:0003677">
    <property type="term" value="F:DNA binding"/>
    <property type="evidence" value="ECO:0007669"/>
    <property type="project" value="InterPro"/>
</dbReference>
<organism evidence="5 6">
    <name type="scientific">Candidatus Magnetobacterium bavaricum</name>
    <dbReference type="NCBI Taxonomy" id="29290"/>
    <lineage>
        <taxon>Bacteria</taxon>
        <taxon>Pseudomonadati</taxon>
        <taxon>Nitrospirota</taxon>
        <taxon>Thermodesulfovibrionia</taxon>
        <taxon>Thermodesulfovibrionales</taxon>
        <taxon>Candidatus Magnetobacteriaceae</taxon>
        <taxon>Candidatus Magnetobacterium</taxon>
    </lineage>
</organism>
<evidence type="ECO:0000259" key="4">
    <source>
        <dbReference type="Pfam" id="PF13546"/>
    </source>
</evidence>
<dbReference type="GO" id="GO:0006313">
    <property type="term" value="P:DNA transposition"/>
    <property type="evidence" value="ECO:0007669"/>
    <property type="project" value="InterPro"/>
</dbReference>
<dbReference type="AlphaFoldDB" id="A0A0F3GIS2"/>
<accession>A0A0F3GIS2</accession>
<reference evidence="5 6" key="1">
    <citation type="submission" date="2015-02" db="EMBL/GenBank/DDBJ databases">
        <title>Single-cell genomics of uncultivated deep-branching MTB reveals a conserved set of magnetosome genes.</title>
        <authorList>
            <person name="Kolinko S."/>
            <person name="Richter M."/>
            <person name="Glockner F.O."/>
            <person name="Brachmann A."/>
            <person name="Schuler D."/>
        </authorList>
    </citation>
    <scope>NUCLEOTIDE SEQUENCE [LARGE SCALE GENOMIC DNA]</scope>
    <source>
        <strain evidence="5">TM-1</strain>
    </source>
</reference>
<evidence type="ECO:0000256" key="2">
    <source>
        <dbReference type="SAM" id="Phobius"/>
    </source>
</evidence>
<gene>
    <name evidence="5" type="ORF">MBAV_005958</name>
</gene>
<dbReference type="Proteomes" id="UP000033423">
    <property type="component" value="Unassembled WGS sequence"/>
</dbReference>
<proteinExistence type="predicted"/>
<dbReference type="EMBL" id="LACI01002531">
    <property type="protein sequence ID" value="KJU81849.1"/>
    <property type="molecule type" value="Genomic_DNA"/>
</dbReference>
<feature type="compositionally biased region" description="Basic and acidic residues" evidence="1">
    <location>
        <begin position="147"/>
        <end position="157"/>
    </location>
</feature>
<keyword evidence="6" id="KW-1185">Reference proteome</keyword>
<dbReference type="Pfam" id="PF01609">
    <property type="entry name" value="DDE_Tnp_1"/>
    <property type="match status" value="1"/>
</dbReference>
<feature type="domain" description="Transposase IS701-like DDE" evidence="4">
    <location>
        <begin position="11"/>
        <end position="258"/>
    </location>
</feature>
<keyword evidence="2" id="KW-0812">Transmembrane</keyword>
<feature type="domain" description="Transposase IS4-like" evidence="3">
    <location>
        <begin position="263"/>
        <end position="353"/>
    </location>
</feature>
<dbReference type="InterPro" id="IPR038721">
    <property type="entry name" value="IS701-like_DDE_dom"/>
</dbReference>
<dbReference type="InterPro" id="IPR012337">
    <property type="entry name" value="RNaseH-like_sf"/>
</dbReference>
<feature type="transmembrane region" description="Helical" evidence="2">
    <location>
        <begin position="23"/>
        <end position="45"/>
    </location>
</feature>
<feature type="region of interest" description="Disordered" evidence="1">
    <location>
        <begin position="147"/>
        <end position="172"/>
    </location>
</feature>
<evidence type="ECO:0000256" key="1">
    <source>
        <dbReference type="SAM" id="MobiDB-lite"/>
    </source>
</evidence>
<protein>
    <submittedName>
        <fullName evidence="5">Transposase IS4 family protein</fullName>
    </submittedName>
</protein>
<dbReference type="InterPro" id="IPR002559">
    <property type="entry name" value="Transposase_11"/>
</dbReference>
<dbReference type="PATRIC" id="fig|29290.4.peg.7876"/>
<comment type="caution">
    <text evidence="5">The sequence shown here is derived from an EMBL/GenBank/DDBJ whole genome shotgun (WGS) entry which is preliminary data.</text>
</comment>
<evidence type="ECO:0000313" key="5">
    <source>
        <dbReference type="EMBL" id="KJU81849.1"/>
    </source>
</evidence>